<dbReference type="InterPro" id="IPR011206">
    <property type="entry name" value="Citrate_lyase_beta/mcl1/mcl2"/>
</dbReference>
<dbReference type="GO" id="GO:0006107">
    <property type="term" value="P:oxaloacetate metabolic process"/>
    <property type="evidence" value="ECO:0007669"/>
    <property type="project" value="TreeGrafter"/>
</dbReference>
<evidence type="ECO:0000313" key="5">
    <source>
        <dbReference type="EMBL" id="CAB4855507.1"/>
    </source>
</evidence>
<dbReference type="FunFam" id="3.20.20.60:FF:000013">
    <property type="entry name" value="Citrate lyase beta subunit"/>
    <property type="match status" value="1"/>
</dbReference>
<organism evidence="5">
    <name type="scientific">freshwater metagenome</name>
    <dbReference type="NCBI Taxonomy" id="449393"/>
    <lineage>
        <taxon>unclassified sequences</taxon>
        <taxon>metagenomes</taxon>
        <taxon>ecological metagenomes</taxon>
    </lineage>
</organism>
<accession>A0A6J7CBQ9</accession>
<protein>
    <submittedName>
        <fullName evidence="5">Unannotated protein</fullName>
    </submittedName>
</protein>
<dbReference type="GO" id="GO:0003824">
    <property type="term" value="F:catalytic activity"/>
    <property type="evidence" value="ECO:0007669"/>
    <property type="project" value="InterPro"/>
</dbReference>
<feature type="domain" description="HpcH/HpaI aldolase/citrate lyase" evidence="4">
    <location>
        <begin position="10"/>
        <end position="241"/>
    </location>
</feature>
<evidence type="ECO:0000259" key="4">
    <source>
        <dbReference type="Pfam" id="PF03328"/>
    </source>
</evidence>
<comment type="cofactor">
    <cofactor evidence="1">
        <name>Mg(2+)</name>
        <dbReference type="ChEBI" id="CHEBI:18420"/>
    </cofactor>
</comment>
<evidence type="ECO:0000256" key="2">
    <source>
        <dbReference type="ARBA" id="ARBA00022723"/>
    </source>
</evidence>
<evidence type="ECO:0000256" key="1">
    <source>
        <dbReference type="ARBA" id="ARBA00001946"/>
    </source>
</evidence>
<dbReference type="InterPro" id="IPR040442">
    <property type="entry name" value="Pyrv_kinase-like_dom_sf"/>
</dbReference>
<name>A0A6J7CBQ9_9ZZZZ</name>
<evidence type="ECO:0000256" key="3">
    <source>
        <dbReference type="ARBA" id="ARBA00022842"/>
    </source>
</evidence>
<keyword evidence="2" id="KW-0479">Metal-binding</keyword>
<keyword evidence="3" id="KW-0460">Magnesium</keyword>
<dbReference type="PANTHER" id="PTHR32308">
    <property type="entry name" value="LYASE BETA SUBUNIT, PUTATIVE (AFU_ORTHOLOGUE AFUA_4G13030)-RELATED"/>
    <property type="match status" value="1"/>
</dbReference>
<dbReference type="EMBL" id="CAFBLH010000001">
    <property type="protein sequence ID" value="CAB4855507.1"/>
    <property type="molecule type" value="Genomic_DNA"/>
</dbReference>
<dbReference type="Pfam" id="PF03328">
    <property type="entry name" value="HpcH_HpaI"/>
    <property type="match status" value="1"/>
</dbReference>
<gene>
    <name evidence="5" type="ORF">UFOPK3342_00071</name>
</gene>
<proteinExistence type="predicted"/>
<reference evidence="5" key="1">
    <citation type="submission" date="2020-05" db="EMBL/GenBank/DDBJ databases">
        <authorList>
            <person name="Chiriac C."/>
            <person name="Salcher M."/>
            <person name="Ghai R."/>
            <person name="Kavagutti S V."/>
        </authorList>
    </citation>
    <scope>NUCLEOTIDE SEQUENCE</scope>
</reference>
<dbReference type="PIRSF" id="PIRSF015582">
    <property type="entry name" value="Cit_lyase_B"/>
    <property type="match status" value="1"/>
</dbReference>
<dbReference type="InterPro" id="IPR015813">
    <property type="entry name" value="Pyrv/PenolPyrv_kinase-like_dom"/>
</dbReference>
<dbReference type="Gene3D" id="3.20.20.60">
    <property type="entry name" value="Phosphoenolpyruvate-binding domains"/>
    <property type="match status" value="1"/>
</dbReference>
<dbReference type="AlphaFoldDB" id="A0A6J7CBQ9"/>
<sequence>MIRSNTSPKRSTLAVPGSSIKMLEKAKTIEVDEIFLDLEDSVALSEKTLAREKVVGVLINGGFKSKTVAVRVNEQITSIGIEDVSSIVLQAGKYLNSLIIPKVESAEQVRDLSKRLTELEKSGELNPGSIRIQIQIESALGLSRVGEIASSSDRIEALIFGPGDFAASIGMQVIHIGENPINFPGDDAYHYVLMSILIAARANNLMAIDGPYSDISNIEGLVNRSRLSAALGYDGKWVIHPGQIETVNTAFTPSQAAFDGAARIIEHFANESTNTNQKGALLFEGKMIDEASRKMAEGLYAKGIASGLVPSTRGDENG</sequence>
<dbReference type="PANTHER" id="PTHR32308:SF10">
    <property type="entry name" value="CITRATE LYASE SUBUNIT BETA"/>
    <property type="match status" value="1"/>
</dbReference>
<dbReference type="InterPro" id="IPR005000">
    <property type="entry name" value="Aldolase/citrate-lyase_domain"/>
</dbReference>
<dbReference type="SUPFAM" id="SSF51621">
    <property type="entry name" value="Phosphoenolpyruvate/pyruvate domain"/>
    <property type="match status" value="1"/>
</dbReference>
<dbReference type="GO" id="GO:0000287">
    <property type="term" value="F:magnesium ion binding"/>
    <property type="evidence" value="ECO:0007669"/>
    <property type="project" value="TreeGrafter"/>
</dbReference>